<dbReference type="OrthoDB" id="6783964at2759"/>
<dbReference type="KEGG" id="foc:127751124"/>
<dbReference type="PANTHER" id="PTHR33480">
    <property type="entry name" value="SET DOMAIN-CONTAINING PROTEIN-RELATED"/>
    <property type="match status" value="1"/>
</dbReference>
<name>A0A9C6XTQ4_FRAOC</name>
<keyword evidence="2" id="KW-1185">Reference proteome</keyword>
<proteinExistence type="predicted"/>
<evidence type="ECO:0000313" key="3">
    <source>
        <dbReference type="RefSeq" id="XP_052130166.1"/>
    </source>
</evidence>
<dbReference type="RefSeq" id="XP_052130166.1">
    <property type="nucleotide sequence ID" value="XM_052274206.1"/>
</dbReference>
<reference evidence="3" key="1">
    <citation type="submission" date="2025-08" db="UniProtKB">
        <authorList>
            <consortium name="RefSeq"/>
        </authorList>
    </citation>
    <scope>IDENTIFICATION</scope>
    <source>
        <tissue evidence="3">Whole organism</tissue>
    </source>
</reference>
<evidence type="ECO:0000313" key="2">
    <source>
        <dbReference type="Proteomes" id="UP000504606"/>
    </source>
</evidence>
<dbReference type="GeneID" id="127751124"/>
<dbReference type="PANTHER" id="PTHR33480:SF1">
    <property type="entry name" value="TYR RECOMBINASE DOMAIN-CONTAINING PROTEIN"/>
    <property type="match status" value="1"/>
</dbReference>
<gene>
    <name evidence="3" type="primary">LOC127751124</name>
</gene>
<dbReference type="Proteomes" id="UP000504606">
    <property type="component" value="Unplaced"/>
</dbReference>
<accession>A0A9C6XTQ4</accession>
<sequence length="186" mass="21050">MHCDAKSLFRKYTKEADLRLPQFVRSRNLRTHVGTMTQLLNLGPDGLKKVSKFMGHSDAIHDLSSELPEDTMLLAKFSKLLFAFQKGVAEFKGKSLDEIEIDADTLADEESDTDPDIMDSEKTENVQEKASTSNSQDADDEEPQSERKVNKPKSRKRKAQEIMTVSGEKHRKYSKGKDIQAVLLTF</sequence>
<feature type="compositionally biased region" description="Acidic residues" evidence="1">
    <location>
        <begin position="104"/>
        <end position="118"/>
    </location>
</feature>
<organism evidence="2 3">
    <name type="scientific">Frankliniella occidentalis</name>
    <name type="common">Western flower thrips</name>
    <name type="synonym">Euthrips occidentalis</name>
    <dbReference type="NCBI Taxonomy" id="133901"/>
    <lineage>
        <taxon>Eukaryota</taxon>
        <taxon>Metazoa</taxon>
        <taxon>Ecdysozoa</taxon>
        <taxon>Arthropoda</taxon>
        <taxon>Hexapoda</taxon>
        <taxon>Insecta</taxon>
        <taxon>Pterygota</taxon>
        <taxon>Neoptera</taxon>
        <taxon>Paraneoptera</taxon>
        <taxon>Thysanoptera</taxon>
        <taxon>Terebrantia</taxon>
        <taxon>Thripoidea</taxon>
        <taxon>Thripidae</taxon>
        <taxon>Frankliniella</taxon>
    </lineage>
</organism>
<feature type="region of interest" description="Disordered" evidence="1">
    <location>
        <begin position="104"/>
        <end position="174"/>
    </location>
</feature>
<protein>
    <submittedName>
        <fullName evidence="3">Uncharacterized protein LOC127751124</fullName>
    </submittedName>
</protein>
<dbReference type="AlphaFoldDB" id="A0A9C6XTQ4"/>
<evidence type="ECO:0000256" key="1">
    <source>
        <dbReference type="SAM" id="MobiDB-lite"/>
    </source>
</evidence>